<dbReference type="InterPro" id="IPR012902">
    <property type="entry name" value="N_methyl_site"/>
</dbReference>
<evidence type="ECO:0000313" key="3">
    <source>
        <dbReference type="Proteomes" id="UP000013378"/>
    </source>
</evidence>
<accession>R1CS96</accession>
<keyword evidence="3" id="KW-1185">Reference proteome</keyword>
<feature type="transmembrane region" description="Helical" evidence="1">
    <location>
        <begin position="12"/>
        <end position="34"/>
    </location>
</feature>
<dbReference type="NCBIfam" id="TIGR02532">
    <property type="entry name" value="IV_pilin_GFxxxE"/>
    <property type="match status" value="1"/>
</dbReference>
<dbReference type="InterPro" id="IPR045584">
    <property type="entry name" value="Pilin-like"/>
</dbReference>
<sequence>MNRLLKNNKGFTLIEIVITIAIFSIIIVPLYSLFITAAKANNISANKLNATIIAQSYMEELKAIDTIEYEDKIYTYDMFIDDQKSGDGLLIKNVKFDGNTYEVYLHVEETEYKFDDADEGNSNNCRLYKINIKVKEKDKGDVLQEINGYKSFIK</sequence>
<keyword evidence="1" id="KW-0472">Membrane</keyword>
<keyword evidence="1" id="KW-0812">Transmembrane</keyword>
<dbReference type="RefSeq" id="WP_006307830.1">
    <property type="nucleotide sequence ID" value="NZ_ARZA01000053.1"/>
</dbReference>
<dbReference type="OrthoDB" id="2970736at2"/>
<gene>
    <name evidence="2" type="ORF">L21TH_0404</name>
</gene>
<reference evidence="2 3" key="1">
    <citation type="journal article" date="2015" name="Geomicrobiol. J.">
        <title>Caldisalinibacter kiritimatiensis gen. nov., sp. nov., a moderately thermohalophilic thiosulfate-reducing bacterium from a hypersaline microbial mat.</title>
        <authorList>
            <person name="Ben Hania W."/>
            <person name="Joseph M."/>
            <person name="Fiebig A."/>
            <person name="Bunk B."/>
            <person name="Klenk H.-P."/>
            <person name="Fardeau M.-L."/>
            <person name="Spring S."/>
        </authorList>
    </citation>
    <scope>NUCLEOTIDE SEQUENCE [LARGE SCALE GENOMIC DNA]</scope>
    <source>
        <strain evidence="2 3">L21-TH-D2</strain>
    </source>
</reference>
<evidence type="ECO:0000313" key="2">
    <source>
        <dbReference type="EMBL" id="EOD01521.1"/>
    </source>
</evidence>
<dbReference type="SUPFAM" id="SSF54523">
    <property type="entry name" value="Pili subunits"/>
    <property type="match status" value="1"/>
</dbReference>
<name>R1CS96_9FIRM</name>
<dbReference type="Pfam" id="PF07963">
    <property type="entry name" value="N_methyl"/>
    <property type="match status" value="1"/>
</dbReference>
<proteinExistence type="predicted"/>
<protein>
    <recommendedName>
        <fullName evidence="4">Prepilin-type N-terminal cleavage/methylation domain-containing protein</fullName>
    </recommendedName>
</protein>
<organism evidence="2 3">
    <name type="scientific">Caldisalinibacter kiritimatiensis</name>
    <dbReference type="NCBI Taxonomy" id="1304284"/>
    <lineage>
        <taxon>Bacteria</taxon>
        <taxon>Bacillati</taxon>
        <taxon>Bacillota</taxon>
        <taxon>Tissierellia</taxon>
        <taxon>Tissierellales</taxon>
        <taxon>Thermohalobacteraceae</taxon>
        <taxon>Caldisalinibacter</taxon>
    </lineage>
</organism>
<dbReference type="AlphaFoldDB" id="R1CS96"/>
<comment type="caution">
    <text evidence="2">The sequence shown here is derived from an EMBL/GenBank/DDBJ whole genome shotgun (WGS) entry which is preliminary data.</text>
</comment>
<dbReference type="EMBL" id="ARZA01000053">
    <property type="protein sequence ID" value="EOD01521.1"/>
    <property type="molecule type" value="Genomic_DNA"/>
</dbReference>
<keyword evidence="1" id="KW-1133">Transmembrane helix</keyword>
<evidence type="ECO:0000256" key="1">
    <source>
        <dbReference type="SAM" id="Phobius"/>
    </source>
</evidence>
<dbReference type="Proteomes" id="UP000013378">
    <property type="component" value="Unassembled WGS sequence"/>
</dbReference>
<dbReference type="STRING" id="1304284.L21TH_0404"/>
<evidence type="ECO:0008006" key="4">
    <source>
        <dbReference type="Google" id="ProtNLM"/>
    </source>
</evidence>